<evidence type="ECO:0000256" key="2">
    <source>
        <dbReference type="ARBA" id="ARBA00004496"/>
    </source>
</evidence>
<evidence type="ECO:0000313" key="11">
    <source>
        <dbReference type="EMBL" id="XAG81462.1"/>
    </source>
</evidence>
<dbReference type="PANTHER" id="PTHR43722">
    <property type="entry name" value="PROLINE IMINOPEPTIDASE"/>
    <property type="match status" value="1"/>
</dbReference>
<evidence type="ECO:0000256" key="3">
    <source>
        <dbReference type="ARBA" id="ARBA00010088"/>
    </source>
</evidence>
<keyword evidence="6" id="KW-0963">Cytoplasm</keyword>
<dbReference type="GO" id="GO:0004177">
    <property type="term" value="F:aminopeptidase activity"/>
    <property type="evidence" value="ECO:0007669"/>
    <property type="project" value="UniProtKB-KW"/>
</dbReference>
<sequence length="330" mass="37122">MVKNHWSRWMMNPDRHNPFARDWLEVGGGHRLYLAQFGNPEGIPLLYLHGGPGAGCNLEELALFDLRRFRLLFLDQRGAGLSRSEKGLAQNHFQGLLDDLESVRKALRLPRWCLAGGSFGATLGLVYGGLFPERVIAQTYWGSFIPSAEGRDWLYGAAGAASRFPVDYHGFSRWLSRSERSTAALLESYAKGFTCLNAQDYVRSWLRWEQHLSLPGVLLPPPRAPRDSNMARIELHYARHHYFEAMSLLDAGLNNWPKHTRLLQGENDWVCPTHLLQAQLARQTRPAELQLVAGGHHSLVDDKMRHAVVAALCAMGDTAASCETELRSQD</sequence>
<organism evidence="11">
    <name type="scientific">bacterium 19NY03SH02</name>
    <dbReference type="NCBI Taxonomy" id="2920631"/>
    <lineage>
        <taxon>Bacteria</taxon>
    </lineage>
</organism>
<gene>
    <name evidence="11" type="ORF">MRN14_02280</name>
</gene>
<dbReference type="InterPro" id="IPR029058">
    <property type="entry name" value="AB_hydrolase_fold"/>
</dbReference>
<evidence type="ECO:0000256" key="1">
    <source>
        <dbReference type="ARBA" id="ARBA00001585"/>
    </source>
</evidence>
<comment type="catalytic activity">
    <reaction evidence="1">
        <text>Release of N-terminal proline from a peptide.</text>
        <dbReference type="EC" id="3.4.11.5"/>
    </reaction>
</comment>
<dbReference type="InterPro" id="IPR005944">
    <property type="entry name" value="Pro_iminopeptidase"/>
</dbReference>
<accession>A0AAU6V5N0</accession>
<dbReference type="EMBL" id="CP095354">
    <property type="protein sequence ID" value="XAG81462.1"/>
    <property type="molecule type" value="Genomic_DNA"/>
</dbReference>
<keyword evidence="7" id="KW-0645">Protease</keyword>
<evidence type="ECO:0000256" key="9">
    <source>
        <dbReference type="ARBA" id="ARBA00029605"/>
    </source>
</evidence>
<dbReference type="InterPro" id="IPR000073">
    <property type="entry name" value="AB_hydrolase_1"/>
</dbReference>
<dbReference type="GO" id="GO:0005737">
    <property type="term" value="C:cytoplasm"/>
    <property type="evidence" value="ECO:0007669"/>
    <property type="project" value="UniProtKB-SubCell"/>
</dbReference>
<proteinExistence type="inferred from homology"/>
<comment type="subcellular location">
    <subcellularLocation>
        <location evidence="2">Cytoplasm</location>
    </subcellularLocation>
</comment>
<feature type="domain" description="AB hydrolase-1" evidence="10">
    <location>
        <begin position="44"/>
        <end position="139"/>
    </location>
</feature>
<dbReference type="Pfam" id="PF00561">
    <property type="entry name" value="Abhydrolase_1"/>
    <property type="match status" value="1"/>
</dbReference>
<evidence type="ECO:0000256" key="5">
    <source>
        <dbReference type="ARBA" id="ARBA00022438"/>
    </source>
</evidence>
<keyword evidence="5" id="KW-0031">Aminopeptidase</keyword>
<reference evidence="11" key="1">
    <citation type="submission" date="2022-03" db="EMBL/GenBank/DDBJ databases">
        <title>Sea Food Isolates.</title>
        <authorList>
            <person name="Li c."/>
        </authorList>
    </citation>
    <scope>NUCLEOTIDE SEQUENCE</scope>
    <source>
        <strain evidence="11">19NY03SH02</strain>
    </source>
</reference>
<dbReference type="PRINTS" id="PR00793">
    <property type="entry name" value="PROAMNOPTASE"/>
</dbReference>
<dbReference type="PANTHER" id="PTHR43722:SF1">
    <property type="entry name" value="PROLINE IMINOPEPTIDASE"/>
    <property type="match status" value="1"/>
</dbReference>
<evidence type="ECO:0000256" key="6">
    <source>
        <dbReference type="ARBA" id="ARBA00022490"/>
    </source>
</evidence>
<name>A0AAU6V5N0_UNCXX</name>
<dbReference type="InterPro" id="IPR002410">
    <property type="entry name" value="Peptidase_S33"/>
</dbReference>
<dbReference type="AlphaFoldDB" id="A0AAU6V5N0"/>
<dbReference type="SUPFAM" id="SSF53474">
    <property type="entry name" value="alpha/beta-Hydrolases"/>
    <property type="match status" value="1"/>
</dbReference>
<dbReference type="GO" id="GO:0006508">
    <property type="term" value="P:proteolysis"/>
    <property type="evidence" value="ECO:0007669"/>
    <property type="project" value="UniProtKB-KW"/>
</dbReference>
<dbReference type="Gene3D" id="3.40.50.1820">
    <property type="entry name" value="alpha/beta hydrolase"/>
    <property type="match status" value="1"/>
</dbReference>
<keyword evidence="8 11" id="KW-0378">Hydrolase</keyword>
<evidence type="ECO:0000256" key="8">
    <source>
        <dbReference type="ARBA" id="ARBA00022801"/>
    </source>
</evidence>
<evidence type="ECO:0000259" key="10">
    <source>
        <dbReference type="Pfam" id="PF00561"/>
    </source>
</evidence>
<dbReference type="EC" id="3.4.11.5" evidence="4"/>
<protein>
    <recommendedName>
        <fullName evidence="4">prolyl aminopeptidase</fullName>
        <ecNumber evidence="4">3.4.11.5</ecNumber>
    </recommendedName>
    <alternativeName>
        <fullName evidence="9">Prolyl aminopeptidase</fullName>
    </alternativeName>
</protein>
<evidence type="ECO:0000256" key="7">
    <source>
        <dbReference type="ARBA" id="ARBA00022670"/>
    </source>
</evidence>
<comment type="similarity">
    <text evidence="3">Belongs to the peptidase S33 family.</text>
</comment>
<evidence type="ECO:0000256" key="4">
    <source>
        <dbReference type="ARBA" id="ARBA00012568"/>
    </source>
</evidence>